<dbReference type="EMBL" id="BK015294">
    <property type="protein sequence ID" value="DAD99840.1"/>
    <property type="molecule type" value="Genomic_DNA"/>
</dbReference>
<evidence type="ECO:0000313" key="1">
    <source>
        <dbReference type="EMBL" id="DAD99840.1"/>
    </source>
</evidence>
<name>A0A8S5P063_9CAUD</name>
<proteinExistence type="predicted"/>
<accession>A0A8S5P063</accession>
<sequence length="101" mass="11701">MDLWKGYELSRTYVPAAYYTITSIKSKNGRANPLHDEVLGRKAYVVYLEVGERGFIKYLPDYDDRYHCLHTSTVLDFTPWGNGEDTITIQTANTEYILTKQ</sequence>
<reference evidence="1" key="1">
    <citation type="journal article" date="2021" name="Proc. Natl. Acad. Sci. U.S.A.">
        <title>A Catalog of Tens of Thousands of Viruses from Human Metagenomes Reveals Hidden Associations with Chronic Diseases.</title>
        <authorList>
            <person name="Tisza M.J."/>
            <person name="Buck C.B."/>
        </authorList>
    </citation>
    <scope>NUCLEOTIDE SEQUENCE</scope>
    <source>
        <strain evidence="1">Ct7Q419</strain>
    </source>
</reference>
<protein>
    <submittedName>
        <fullName evidence="1">Uncharacterized protein</fullName>
    </submittedName>
</protein>
<organism evidence="1">
    <name type="scientific">Myoviridae sp. ct7Q419</name>
    <dbReference type="NCBI Taxonomy" id="2825038"/>
    <lineage>
        <taxon>Viruses</taxon>
        <taxon>Duplodnaviria</taxon>
        <taxon>Heunggongvirae</taxon>
        <taxon>Uroviricota</taxon>
        <taxon>Caudoviricetes</taxon>
    </lineage>
</organism>